<evidence type="ECO:0000256" key="4">
    <source>
        <dbReference type="SAM" id="Phobius"/>
    </source>
</evidence>
<comment type="similarity">
    <text evidence="1">Belongs to the glycosyl hydrolase 8 (cellulase D) family.</text>
</comment>
<accession>A0ABR8PVI0</accession>
<reference evidence="5 6" key="1">
    <citation type="submission" date="2020-08" db="EMBL/GenBank/DDBJ databases">
        <title>A Genomic Blueprint of the Chicken Gut Microbiome.</title>
        <authorList>
            <person name="Gilroy R."/>
            <person name="Ravi A."/>
            <person name="Getino M."/>
            <person name="Pursley I."/>
            <person name="Horton D.L."/>
            <person name="Alikhan N.-F."/>
            <person name="Baker D."/>
            <person name="Gharbi K."/>
            <person name="Hall N."/>
            <person name="Watson M."/>
            <person name="Adriaenssens E.M."/>
            <person name="Foster-Nyarko E."/>
            <person name="Jarju S."/>
            <person name="Secka A."/>
            <person name="Antonio M."/>
            <person name="Oren A."/>
            <person name="Chaudhuri R."/>
            <person name="La Ragione R.M."/>
            <person name="Hildebrand F."/>
            <person name="Pallen M.J."/>
        </authorList>
    </citation>
    <scope>NUCLEOTIDE SEQUENCE [LARGE SCALE GENOMIC DNA]</scope>
    <source>
        <strain evidence="5 6">Sa3CVN1</strain>
    </source>
</reference>
<evidence type="ECO:0000256" key="2">
    <source>
        <dbReference type="ARBA" id="ARBA00022801"/>
    </source>
</evidence>
<evidence type="ECO:0000256" key="3">
    <source>
        <dbReference type="ARBA" id="ARBA00023295"/>
    </source>
</evidence>
<dbReference type="EMBL" id="JACSRA010000020">
    <property type="protein sequence ID" value="MBD7912192.1"/>
    <property type="molecule type" value="Genomic_DNA"/>
</dbReference>
<dbReference type="Pfam" id="PF01270">
    <property type="entry name" value="Glyco_hydro_8"/>
    <property type="match status" value="1"/>
</dbReference>
<evidence type="ECO:0000313" key="5">
    <source>
        <dbReference type="EMBL" id="MBD7912192.1"/>
    </source>
</evidence>
<evidence type="ECO:0000256" key="1">
    <source>
        <dbReference type="ARBA" id="ARBA00009209"/>
    </source>
</evidence>
<protein>
    <submittedName>
        <fullName evidence="5">Glycosyl hydrolase family 8</fullName>
    </submittedName>
</protein>
<sequence>MIKKNRVVLVISTIILICIVAFYFSLPYIKPINSKIVWKNNPVSEKEQILLNFVNSKLMNEEYGIKTNYKEASSKGEITKGDSVLSESQGLMLLYYIDRDRKGEFDQILSYIKDNMILKNGLLSWRVEGEEAAGVNSTIDDLRVVKSLLLASERWNDRSYRSLAFKISKGFKKELRDDNLLADFNDGYGKSSKTTLCYLDLESLKLLANLDNEFKPIYESSLIIMNNGFISDNLPLYKKEYDRQNKVYDDGDIDMELNSIILLNRAQVGEDVIKSVNWIKGHYKSDGGIFASYDKNTGIPKSNIEATSIYSNLLQVADLIDDNDLYNICKYKLEGYQVINEENEIYGAYGDSNTYEVHSFNNLNALLAWRKVH</sequence>
<keyword evidence="4" id="KW-0812">Transmembrane</keyword>
<name>A0ABR8PVI0_9CLOT</name>
<keyword evidence="2 5" id="KW-0378">Hydrolase</keyword>
<proteinExistence type="inferred from homology"/>
<dbReference type="SUPFAM" id="SSF48208">
    <property type="entry name" value="Six-hairpin glycosidases"/>
    <property type="match status" value="1"/>
</dbReference>
<dbReference type="InterPro" id="IPR012341">
    <property type="entry name" value="6hp_glycosidase-like_sf"/>
</dbReference>
<keyword evidence="4" id="KW-1133">Transmembrane helix</keyword>
<keyword evidence="6" id="KW-1185">Reference proteome</keyword>
<dbReference type="RefSeq" id="WP_143317607.1">
    <property type="nucleotide sequence ID" value="NZ_JACSRA010000020.1"/>
</dbReference>
<keyword evidence="4" id="KW-0472">Membrane</keyword>
<dbReference type="InterPro" id="IPR002037">
    <property type="entry name" value="Glyco_hydro_8"/>
</dbReference>
<dbReference type="Gene3D" id="1.50.10.10">
    <property type="match status" value="1"/>
</dbReference>
<gene>
    <name evidence="5" type="ORF">H9661_12575</name>
</gene>
<dbReference type="Proteomes" id="UP000627781">
    <property type="component" value="Unassembled WGS sequence"/>
</dbReference>
<organism evidence="5 6">
    <name type="scientific">Clostridium cibarium</name>
    <dbReference type="NCBI Taxonomy" id="2762247"/>
    <lineage>
        <taxon>Bacteria</taxon>
        <taxon>Bacillati</taxon>
        <taxon>Bacillota</taxon>
        <taxon>Clostridia</taxon>
        <taxon>Eubacteriales</taxon>
        <taxon>Clostridiaceae</taxon>
        <taxon>Clostridium</taxon>
    </lineage>
</organism>
<feature type="transmembrane region" description="Helical" evidence="4">
    <location>
        <begin position="7"/>
        <end position="26"/>
    </location>
</feature>
<dbReference type="GO" id="GO:0016787">
    <property type="term" value="F:hydrolase activity"/>
    <property type="evidence" value="ECO:0007669"/>
    <property type="project" value="UniProtKB-KW"/>
</dbReference>
<evidence type="ECO:0000313" key="6">
    <source>
        <dbReference type="Proteomes" id="UP000627781"/>
    </source>
</evidence>
<dbReference type="InterPro" id="IPR008928">
    <property type="entry name" value="6-hairpin_glycosidase_sf"/>
</dbReference>
<comment type="caution">
    <text evidence="5">The sequence shown here is derived from an EMBL/GenBank/DDBJ whole genome shotgun (WGS) entry which is preliminary data.</text>
</comment>
<keyword evidence="3" id="KW-0326">Glycosidase</keyword>